<feature type="domain" description="Acyltransferase 3" evidence="10">
    <location>
        <begin position="13"/>
        <end position="344"/>
    </location>
</feature>
<feature type="transmembrane region" description="Helical" evidence="9">
    <location>
        <begin position="236"/>
        <end position="253"/>
    </location>
</feature>
<evidence type="ECO:0000256" key="7">
    <source>
        <dbReference type="ARBA" id="ARBA00023315"/>
    </source>
</evidence>
<dbReference type="InterPro" id="IPR050879">
    <property type="entry name" value="Acyltransferase_3"/>
</dbReference>
<evidence type="ECO:0000313" key="12">
    <source>
        <dbReference type="EMBL" id="AVM01091.1"/>
    </source>
</evidence>
<protein>
    <submittedName>
        <fullName evidence="12">Acyltransferase</fullName>
    </submittedName>
</protein>
<dbReference type="CDD" id="cd00229">
    <property type="entry name" value="SGNH_hydrolase"/>
    <property type="match status" value="1"/>
</dbReference>
<keyword evidence="2" id="KW-1003">Cell membrane</keyword>
<dbReference type="GO" id="GO:0009103">
    <property type="term" value="P:lipopolysaccharide biosynthetic process"/>
    <property type="evidence" value="ECO:0007669"/>
    <property type="project" value="TreeGrafter"/>
</dbReference>
<dbReference type="GO" id="GO:0016747">
    <property type="term" value="F:acyltransferase activity, transferring groups other than amino-acyl groups"/>
    <property type="evidence" value="ECO:0007669"/>
    <property type="project" value="InterPro"/>
</dbReference>
<keyword evidence="13" id="KW-1185">Reference proteome</keyword>
<evidence type="ECO:0000259" key="10">
    <source>
        <dbReference type="Pfam" id="PF01757"/>
    </source>
</evidence>
<dbReference type="PANTHER" id="PTHR23028:SF53">
    <property type="entry name" value="ACYL_TRANSF_3 DOMAIN-CONTAINING PROTEIN"/>
    <property type="match status" value="1"/>
</dbReference>
<dbReference type="KEGG" id="git:C6V83_13350"/>
<evidence type="ECO:0000256" key="3">
    <source>
        <dbReference type="ARBA" id="ARBA00022679"/>
    </source>
</evidence>
<dbReference type="RefSeq" id="WP_105942802.1">
    <property type="nucleotide sequence ID" value="NZ_CP027433.1"/>
</dbReference>
<keyword evidence="7 12" id="KW-0012">Acyltransferase</keyword>
<feature type="region of interest" description="Disordered" evidence="8">
    <location>
        <begin position="371"/>
        <end position="401"/>
    </location>
</feature>
<keyword evidence="5 9" id="KW-1133">Transmembrane helix</keyword>
<evidence type="ECO:0000256" key="1">
    <source>
        <dbReference type="ARBA" id="ARBA00004651"/>
    </source>
</evidence>
<evidence type="ECO:0000256" key="8">
    <source>
        <dbReference type="SAM" id="MobiDB-lite"/>
    </source>
</evidence>
<sequence length="813" mass="87918">MPRPTHQETSYLPALDGLRALAVVFVVLYHLGVPGFGGGLLGVGMFFTLSGFLITSLLIFTKEKTGGLGLKTFWIRRFRRLMPAVVLVLLATLVTAAITVPRQFVEYLWEALSALFYVNNWYTIFTDTSYFDRFEGPSPLSHMWSLSIEEQFYLIWPLLLALMYLVIRRRIGLTIVTVALALASFWLLYDLAEQAFDNTRAYEGTDTRAGGLLLGAAMAFWWPARKQRVGHGLRCWLDVLALAGLAVIVLLVAHTDDNSMSLYSWGLLALTLATMAVLAAAVAPQTLVATLLSLAPLRWIGERSYGIYLWHMPVVAFLPLAVRTDSPWFGSIVAIAITLLLATVSWKYVEDPIRRRGFVAVLTGRADERAAPPAVGVPAGPSDTPVADASAAVSGFASEPHDHEARPILEHPVDLSGVLSPRPGVAPELPDDDEESGQDEPAADGESDADTQAPETGHLAAAPGAVAPEPVETGAEPVAEAVADAGADSETETAASPPAPEPGEDLPDTVRAAPRIVVPDPRPTAERRRLLRPFGTVVGVLTLAVMLMLGTHSLSPDMAVVRALSTGHDDEFDDPTADEPTTEPVGPTLAAAQRRTTCDTVIHVGDSTSIGMNDPGMQPVPADRITEQYRRAGAGAVYTDIVGGRSSIERLNGEPNVVESIRADRDRGWKGCWVINMGINDTANIEVGGPGPIDMRIDLILDQLKDQQVLWPTVITNRLNQNPAYNNRAMKQFNRALIRACERHPNLRVYDLAGETDDAWFADGVHYTAAGNAQRARLLSTAVATVYPADDLAPKGCLLRSVEAVEPPADQQR</sequence>
<evidence type="ECO:0000256" key="5">
    <source>
        <dbReference type="ARBA" id="ARBA00022989"/>
    </source>
</evidence>
<dbReference type="Proteomes" id="UP000239814">
    <property type="component" value="Chromosome"/>
</dbReference>
<feature type="transmembrane region" description="Helical" evidence="9">
    <location>
        <begin position="265"/>
        <end position="293"/>
    </location>
</feature>
<dbReference type="EMBL" id="CP027433">
    <property type="protein sequence ID" value="AVM01091.1"/>
    <property type="molecule type" value="Genomic_DNA"/>
</dbReference>
<dbReference type="OrthoDB" id="3404679at2"/>
<dbReference type="AlphaFoldDB" id="A0A2S0KHI0"/>
<feature type="transmembrane region" description="Helical" evidence="9">
    <location>
        <begin position="328"/>
        <end position="349"/>
    </location>
</feature>
<evidence type="ECO:0000256" key="2">
    <source>
        <dbReference type="ARBA" id="ARBA00022475"/>
    </source>
</evidence>
<organism evidence="12 13">
    <name type="scientific">Gordonia iterans</name>
    <dbReference type="NCBI Taxonomy" id="1004901"/>
    <lineage>
        <taxon>Bacteria</taxon>
        <taxon>Bacillati</taxon>
        <taxon>Actinomycetota</taxon>
        <taxon>Actinomycetes</taxon>
        <taxon>Mycobacteriales</taxon>
        <taxon>Gordoniaceae</taxon>
        <taxon>Gordonia</taxon>
    </lineage>
</organism>
<dbReference type="Gene3D" id="3.40.50.1110">
    <property type="entry name" value="SGNH hydrolase"/>
    <property type="match status" value="1"/>
</dbReference>
<evidence type="ECO:0000313" key="13">
    <source>
        <dbReference type="Proteomes" id="UP000239814"/>
    </source>
</evidence>
<evidence type="ECO:0000256" key="4">
    <source>
        <dbReference type="ARBA" id="ARBA00022692"/>
    </source>
</evidence>
<feature type="transmembrane region" description="Helical" evidence="9">
    <location>
        <begin position="12"/>
        <end position="32"/>
    </location>
</feature>
<dbReference type="InterPro" id="IPR002656">
    <property type="entry name" value="Acyl_transf_3_dom"/>
</dbReference>
<feature type="compositionally biased region" description="Acidic residues" evidence="8">
    <location>
        <begin position="429"/>
        <end position="449"/>
    </location>
</feature>
<keyword evidence="3 12" id="KW-0808">Transferase</keyword>
<dbReference type="InterPro" id="IPR036514">
    <property type="entry name" value="SGNH_hydro_sf"/>
</dbReference>
<gene>
    <name evidence="12" type="ORF">C6V83_13350</name>
</gene>
<evidence type="ECO:0000256" key="6">
    <source>
        <dbReference type="ARBA" id="ARBA00023136"/>
    </source>
</evidence>
<dbReference type="InterPro" id="IPR013830">
    <property type="entry name" value="SGNH_hydro"/>
</dbReference>
<feature type="transmembrane region" description="Helical" evidence="9">
    <location>
        <begin position="530"/>
        <end position="549"/>
    </location>
</feature>
<comment type="subcellular location">
    <subcellularLocation>
        <location evidence="1">Cell membrane</location>
        <topology evidence="1">Multi-pass membrane protein</topology>
    </subcellularLocation>
</comment>
<accession>A0A2S0KHI0</accession>
<evidence type="ECO:0000259" key="11">
    <source>
        <dbReference type="Pfam" id="PF13472"/>
    </source>
</evidence>
<name>A0A2S0KHI0_9ACTN</name>
<dbReference type="Pfam" id="PF13472">
    <property type="entry name" value="Lipase_GDSL_2"/>
    <property type="match status" value="1"/>
</dbReference>
<feature type="transmembrane region" description="Helical" evidence="9">
    <location>
        <begin position="172"/>
        <end position="189"/>
    </location>
</feature>
<keyword evidence="4 9" id="KW-0812">Transmembrane</keyword>
<reference evidence="12 13" key="1">
    <citation type="submission" date="2018-03" db="EMBL/GenBank/DDBJ databases">
        <title>Characteristics and genome of n-alkane degrading marine bacteria Gordonia iterans isolated from crude oil contaminated in Tae-an, South Korea.</title>
        <authorList>
            <person name="Lee S.-S."/>
            <person name="Kim H."/>
        </authorList>
    </citation>
    <scope>NUCLEOTIDE SEQUENCE [LARGE SCALE GENOMIC DNA]</scope>
    <source>
        <strain evidence="12 13">Co17</strain>
    </source>
</reference>
<feature type="transmembrane region" description="Helical" evidence="9">
    <location>
        <begin position="38"/>
        <end position="60"/>
    </location>
</feature>
<dbReference type="GO" id="GO:0005886">
    <property type="term" value="C:plasma membrane"/>
    <property type="evidence" value="ECO:0007669"/>
    <property type="project" value="UniProtKB-SubCell"/>
</dbReference>
<proteinExistence type="predicted"/>
<evidence type="ECO:0000256" key="9">
    <source>
        <dbReference type="SAM" id="Phobius"/>
    </source>
</evidence>
<dbReference type="PANTHER" id="PTHR23028">
    <property type="entry name" value="ACETYLTRANSFERASE"/>
    <property type="match status" value="1"/>
</dbReference>
<feature type="transmembrane region" description="Helical" evidence="9">
    <location>
        <begin position="305"/>
        <end position="322"/>
    </location>
</feature>
<feature type="transmembrane region" description="Helical" evidence="9">
    <location>
        <begin position="81"/>
        <end position="100"/>
    </location>
</feature>
<feature type="compositionally biased region" description="Low complexity" evidence="8">
    <location>
        <begin position="371"/>
        <end position="381"/>
    </location>
</feature>
<feature type="transmembrane region" description="Helical" evidence="9">
    <location>
        <begin position="209"/>
        <end position="224"/>
    </location>
</feature>
<feature type="region of interest" description="Disordered" evidence="8">
    <location>
        <begin position="484"/>
        <end position="521"/>
    </location>
</feature>
<dbReference type="Pfam" id="PF01757">
    <property type="entry name" value="Acyl_transf_3"/>
    <property type="match status" value="1"/>
</dbReference>
<feature type="region of interest" description="Disordered" evidence="8">
    <location>
        <begin position="414"/>
        <end position="454"/>
    </location>
</feature>
<keyword evidence="6 9" id="KW-0472">Membrane</keyword>
<dbReference type="SUPFAM" id="SSF52266">
    <property type="entry name" value="SGNH hydrolase"/>
    <property type="match status" value="1"/>
</dbReference>
<feature type="domain" description="SGNH hydrolase-type esterase" evidence="11">
    <location>
        <begin position="604"/>
        <end position="773"/>
    </location>
</feature>
<feature type="transmembrane region" description="Helical" evidence="9">
    <location>
        <begin position="151"/>
        <end position="167"/>
    </location>
</feature>